<feature type="region of interest" description="Disordered" evidence="1">
    <location>
        <begin position="375"/>
        <end position="429"/>
    </location>
</feature>
<feature type="compositionally biased region" description="Acidic residues" evidence="1">
    <location>
        <begin position="311"/>
        <end position="322"/>
    </location>
</feature>
<feature type="region of interest" description="Disordered" evidence="1">
    <location>
        <begin position="261"/>
        <end position="342"/>
    </location>
</feature>
<evidence type="ECO:0000313" key="3">
    <source>
        <dbReference type="Proteomes" id="UP000553632"/>
    </source>
</evidence>
<dbReference type="AlphaFoldDB" id="A0A7J6UNE7"/>
<evidence type="ECO:0000313" key="2">
    <source>
        <dbReference type="EMBL" id="KAF4758752.1"/>
    </source>
</evidence>
<sequence length="586" mass="61525">MGQVIATVLEDLSDDEEKWKGSQRATTLHRIFRRFSSGDLWAIYRRYRRQELQLPGLDQEQTREVLGPSLGVGPFLFIWDIFSIANSHVDPTELLCMASIFSGSELSEKGRFLLAVFDTSGRGMLTPKSLCMMGRLVIEILGKCVPLCSSGKSVYAALRKDVASILPGYSEALAVASDQRGNAAAAVLFETEEMIGQMELTLLLAPIKPAYAALPLSDTSAAAGRSDGTDVVGSMPLSLAAVAVPASLQVVTMFQKRRLRRQATLAEESRRGRPSLRDALQEEESHVSPFHEPPSSDSSVCARAETPVVEGEMEDEKVEETVEAPARSRSPPVASTPSIPTVPATRPIEVTAAVARDQGVQTLITCQVLDELLDSSRHNNDADPGGPASVHPGPASVHPGPASVDPGPVSVDPVPVSVGSGPVSVDPGPVSVDPGPVSVGSGPVSVVGSIGTLPAGTSSSCSTERRSMVSSDGVVTSDVSDENAVRREVEAELAINVARGAALAAVRSLRGDSPTTSQTDVSEEITELSRLVLDTVIQTAVGGCGGSDYTGGESVDGTSTTSEDDEASLLGHLVYYRALTSALISI</sequence>
<feature type="non-terminal residue" evidence="2">
    <location>
        <position position="586"/>
    </location>
</feature>
<accession>A0A7J6UNE7</accession>
<evidence type="ECO:0000256" key="1">
    <source>
        <dbReference type="SAM" id="MobiDB-lite"/>
    </source>
</evidence>
<feature type="compositionally biased region" description="Basic and acidic residues" evidence="1">
    <location>
        <begin position="267"/>
        <end position="286"/>
    </location>
</feature>
<reference evidence="2 3" key="1">
    <citation type="submission" date="2020-04" db="EMBL/GenBank/DDBJ databases">
        <title>Perkinsus olseni comparative genomics.</title>
        <authorList>
            <person name="Bogema D.R."/>
        </authorList>
    </citation>
    <scope>NUCLEOTIDE SEQUENCE [LARGE SCALE GENOMIC DNA]</scope>
    <source>
        <strain evidence="2 3">ATCC PRA-207</strain>
    </source>
</reference>
<dbReference type="EMBL" id="JABANO010001011">
    <property type="protein sequence ID" value="KAF4758752.1"/>
    <property type="molecule type" value="Genomic_DNA"/>
</dbReference>
<gene>
    <name evidence="2" type="ORF">FOZ63_026239</name>
</gene>
<comment type="caution">
    <text evidence="2">The sequence shown here is derived from an EMBL/GenBank/DDBJ whole genome shotgun (WGS) entry which is preliminary data.</text>
</comment>
<feature type="compositionally biased region" description="Low complexity" evidence="1">
    <location>
        <begin position="399"/>
        <end position="429"/>
    </location>
</feature>
<protein>
    <submittedName>
        <fullName evidence="2">Uncharacterized protein</fullName>
    </submittedName>
</protein>
<dbReference type="Gene3D" id="1.10.238.10">
    <property type="entry name" value="EF-hand"/>
    <property type="match status" value="1"/>
</dbReference>
<organism evidence="2 3">
    <name type="scientific">Perkinsus olseni</name>
    <name type="common">Perkinsus atlanticus</name>
    <dbReference type="NCBI Taxonomy" id="32597"/>
    <lineage>
        <taxon>Eukaryota</taxon>
        <taxon>Sar</taxon>
        <taxon>Alveolata</taxon>
        <taxon>Perkinsozoa</taxon>
        <taxon>Perkinsea</taxon>
        <taxon>Perkinsida</taxon>
        <taxon>Perkinsidae</taxon>
        <taxon>Perkinsus</taxon>
    </lineage>
</organism>
<keyword evidence="3" id="KW-1185">Reference proteome</keyword>
<feature type="region of interest" description="Disordered" evidence="1">
    <location>
        <begin position="455"/>
        <end position="475"/>
    </location>
</feature>
<proteinExistence type="predicted"/>
<name>A0A7J6UNE7_PEROL</name>
<dbReference type="Proteomes" id="UP000553632">
    <property type="component" value="Unassembled WGS sequence"/>
</dbReference>